<dbReference type="FunFam" id="2.60.40.10:FF:000013">
    <property type="entry name" value="cell adhesion molecule 1 isoform X1"/>
    <property type="match status" value="1"/>
</dbReference>
<evidence type="ECO:0000313" key="18">
    <source>
        <dbReference type="Proteomes" id="UP000028990"/>
    </source>
</evidence>
<dbReference type="Pfam" id="PF00047">
    <property type="entry name" value="ig"/>
    <property type="match status" value="1"/>
</dbReference>
<comment type="similarity">
    <text evidence="12">Belongs to the immunoglobulin superfamily. SIGLEC (sialic acid binding Ig-like lectin) family.</text>
</comment>
<organism evidence="17 18">
    <name type="scientific">Fukomys damarensis</name>
    <name type="common">Damaraland mole rat</name>
    <name type="synonym">Cryptomys damarensis</name>
    <dbReference type="NCBI Taxonomy" id="885580"/>
    <lineage>
        <taxon>Eukaryota</taxon>
        <taxon>Metazoa</taxon>
        <taxon>Chordata</taxon>
        <taxon>Craniata</taxon>
        <taxon>Vertebrata</taxon>
        <taxon>Euteleostomi</taxon>
        <taxon>Mammalia</taxon>
        <taxon>Eutheria</taxon>
        <taxon>Euarchontoglires</taxon>
        <taxon>Glires</taxon>
        <taxon>Rodentia</taxon>
        <taxon>Hystricomorpha</taxon>
        <taxon>Bathyergidae</taxon>
        <taxon>Fukomys</taxon>
    </lineage>
</organism>
<dbReference type="FunFam" id="2.60.40.10:FF:000912">
    <property type="entry name" value="Myeloid cell surface antigen CD33"/>
    <property type="match status" value="1"/>
</dbReference>
<keyword evidence="11" id="KW-0393">Immunoglobulin domain</keyword>
<feature type="domain" description="Ig-like" evidence="16">
    <location>
        <begin position="327"/>
        <end position="454"/>
    </location>
</feature>
<proteinExistence type="inferred from homology"/>
<dbReference type="PANTHER" id="PTHR12035:SF139">
    <property type="entry name" value="IG-LIKE DOMAIN-CONTAINING PROTEIN"/>
    <property type="match status" value="1"/>
</dbReference>
<dbReference type="SUPFAM" id="SSF48726">
    <property type="entry name" value="Immunoglobulin"/>
    <property type="match status" value="10"/>
</dbReference>
<dbReference type="InterPro" id="IPR003599">
    <property type="entry name" value="Ig_sub"/>
</dbReference>
<feature type="chain" id="PRO_5001871057" evidence="15">
    <location>
        <begin position="17"/>
        <end position="1630"/>
    </location>
</feature>
<dbReference type="InterPro" id="IPR036179">
    <property type="entry name" value="Ig-like_dom_sf"/>
</dbReference>
<keyword evidence="2 14" id="KW-0812">Transmembrane</keyword>
<feature type="transmembrane region" description="Helical" evidence="14">
    <location>
        <begin position="240"/>
        <end position="264"/>
    </location>
</feature>
<gene>
    <name evidence="17" type="ORF">H920_20064</name>
</gene>
<keyword evidence="5" id="KW-0677">Repeat</keyword>
<keyword evidence="8 14" id="KW-0472">Membrane</keyword>
<feature type="domain" description="Ig-like" evidence="16">
    <location>
        <begin position="572"/>
        <end position="669"/>
    </location>
</feature>
<evidence type="ECO:0000256" key="14">
    <source>
        <dbReference type="SAM" id="Phobius"/>
    </source>
</evidence>
<dbReference type="FunFam" id="2.60.40.10:FF:000829">
    <property type="entry name" value="Sialic acid-binding Ig-like lectin 8"/>
    <property type="match status" value="1"/>
</dbReference>
<dbReference type="Proteomes" id="UP000028990">
    <property type="component" value="Unassembled WGS sequence"/>
</dbReference>
<keyword evidence="10" id="KW-0325">Glycoprotein</keyword>
<evidence type="ECO:0000313" key="17">
    <source>
        <dbReference type="EMBL" id="KFO18545.1"/>
    </source>
</evidence>
<feature type="region of interest" description="Disordered" evidence="13">
    <location>
        <begin position="1580"/>
        <end position="1630"/>
    </location>
</feature>
<feature type="domain" description="Ig-like" evidence="16">
    <location>
        <begin position="1432"/>
        <end position="1505"/>
    </location>
</feature>
<feature type="transmembrane region" description="Helical" evidence="14">
    <location>
        <begin position="1280"/>
        <end position="1305"/>
    </location>
</feature>
<evidence type="ECO:0000256" key="1">
    <source>
        <dbReference type="ARBA" id="ARBA00004479"/>
    </source>
</evidence>
<dbReference type="GO" id="GO:0007155">
    <property type="term" value="P:cell adhesion"/>
    <property type="evidence" value="ECO:0007669"/>
    <property type="project" value="UniProtKB-KW"/>
</dbReference>
<feature type="signal peptide" evidence="15">
    <location>
        <begin position="1"/>
        <end position="16"/>
    </location>
</feature>
<evidence type="ECO:0000256" key="7">
    <source>
        <dbReference type="ARBA" id="ARBA00022989"/>
    </source>
</evidence>
<evidence type="ECO:0000256" key="13">
    <source>
        <dbReference type="SAM" id="MobiDB-lite"/>
    </source>
</evidence>
<evidence type="ECO:0000256" key="3">
    <source>
        <dbReference type="ARBA" id="ARBA00022729"/>
    </source>
</evidence>
<dbReference type="PROSITE" id="PS50835">
    <property type="entry name" value="IG_LIKE"/>
    <property type="match status" value="7"/>
</dbReference>
<dbReference type="GO" id="GO:0048029">
    <property type="term" value="F:monosaccharide binding"/>
    <property type="evidence" value="ECO:0007669"/>
    <property type="project" value="UniProtKB-ARBA"/>
</dbReference>
<evidence type="ECO:0000256" key="6">
    <source>
        <dbReference type="ARBA" id="ARBA00022889"/>
    </source>
</evidence>
<feature type="domain" description="Ig-like" evidence="16">
    <location>
        <begin position="144"/>
        <end position="227"/>
    </location>
</feature>
<keyword evidence="6" id="KW-0130">Cell adhesion</keyword>
<dbReference type="GO" id="GO:0033691">
    <property type="term" value="F:sialic acid binding"/>
    <property type="evidence" value="ECO:0007669"/>
    <property type="project" value="TreeGrafter"/>
</dbReference>
<feature type="domain" description="Ig-like" evidence="16">
    <location>
        <begin position="787"/>
        <end position="882"/>
    </location>
</feature>
<evidence type="ECO:0000256" key="9">
    <source>
        <dbReference type="ARBA" id="ARBA00023157"/>
    </source>
</evidence>
<dbReference type="SMART" id="SM00408">
    <property type="entry name" value="IGc2"/>
    <property type="match status" value="4"/>
</dbReference>
<feature type="compositionally biased region" description="Low complexity" evidence="13">
    <location>
        <begin position="1584"/>
        <end position="1593"/>
    </location>
</feature>
<keyword evidence="18" id="KW-1185">Reference proteome</keyword>
<keyword evidence="4 17" id="KW-0430">Lectin</keyword>
<dbReference type="SMART" id="SM00409">
    <property type="entry name" value="IG"/>
    <property type="match status" value="8"/>
</dbReference>
<dbReference type="InterPro" id="IPR003006">
    <property type="entry name" value="Ig/MHC_CS"/>
</dbReference>
<protein>
    <submittedName>
        <fullName evidence="17">Sialic acid-binding Ig-like lectin 5</fullName>
    </submittedName>
</protein>
<comment type="subcellular location">
    <subcellularLocation>
        <location evidence="1">Membrane</location>
        <topology evidence="1">Single-pass type I membrane protein</topology>
    </subcellularLocation>
</comment>
<keyword evidence="9" id="KW-1015">Disulfide bond</keyword>
<dbReference type="PANTHER" id="PTHR12035">
    <property type="entry name" value="SIALIC ACID BINDING IMMUNOGLOBULIN-LIKE LECTIN"/>
    <property type="match status" value="1"/>
</dbReference>
<feature type="domain" description="Ig-like" evidence="16">
    <location>
        <begin position="696"/>
        <end position="780"/>
    </location>
</feature>
<dbReference type="InterPro" id="IPR013151">
    <property type="entry name" value="Immunoglobulin_dom"/>
</dbReference>
<dbReference type="InterPro" id="IPR013106">
    <property type="entry name" value="Ig_V-set"/>
</dbReference>
<reference evidence="17 18" key="1">
    <citation type="submission" date="2013-11" db="EMBL/GenBank/DDBJ databases">
        <title>The Damaraland mole rat (Fukomys damarensis) genome and evolution of African mole rats.</title>
        <authorList>
            <person name="Gladyshev V.N."/>
            <person name="Fang X."/>
        </authorList>
    </citation>
    <scope>NUCLEOTIDE SEQUENCE [LARGE SCALE GENOMIC DNA]</scope>
    <source>
        <tissue evidence="17">Liver</tissue>
    </source>
</reference>
<dbReference type="InterPro" id="IPR013783">
    <property type="entry name" value="Ig-like_fold"/>
</dbReference>
<sequence length="1630" mass="176824">MLPPLLLSVLWAGSLAQYPRHKLHMPKSVSVQEGLCVLVPCRFSYPYFALKTGSVFGFWFREGSESLHDLPVATNNPQQQVQEETRGRFRLLWDAQTRNCSLHIRDSRRGDSGLYFFNTGREKFRRSFYWNKITVHVTALTYTPDILIPGTLESGHPSNLTCSVPWACEQGTPPIFSWAGASVSHLGPTIMNSAVLTLSPQPQDHGTNLTCQVLLPGAGVTVERTVQLNVTWKPGPMAEVVLVAIAEVAVKILILLLGLCLIFLSGRPVPSSALSVTQRFPPHSSLLTLGARAPPAEMLLPLLLLWVGHWAQGAGQREPRRPVAPLPRRCPVKSRNHKLEVPESVTVQEGQCVLVPCTFPYPGVYSWTRPVSGYWFQEGADTSKDSPVATNDGQRQVQKQTRARFRLLLDPQTRNCSLYITDARRGDSGAYFFRVETGTELWNYCAYPVSVNVTALTHTPDILILGTLESGHPSNLTCSVPWAWNHRTKATAGVVEGAIGGAGVTALLAVCLCAAFFIVKTLRKKASRSAEHTSDVEPAPGPTSPELSVSRMLLLLLLPPPLRWAGSLAHSPGYQLTAPKSVLVQEGHSVFIPCRVYYPWRFWSNFPPAWGSWFKKEARYDRDPPGATNHPSREALKETEGRFHLLGDPRSYNCSLRIKDARKEDTGVYFFRVERGYDVKYNYRWDHLCVFVTETPDVHIAGTLESGLPGNITCAVPWPCEQGTPPAFSWTGANLTSTLGPETPRSSVLTITPEPRHHGSNLTCRVTFPGVSVAVERTVQLIVAYAPRNLTIQVFQRNSTGLTALAEGSLFHVQEGQALRLVCVADSNPPAELSWTWGSLALQPSLRPGSGVLELPRVELEDDGKYTCRAQHRLGSLTASVSLFVKGPLQLLGPWCSWEAEGLGCSCSSRARPAPSLHWRLGEELLEGNSSNASFTVTSSRAGPWANSSLSLHGGLSSGLRLSCEAGNAHETQSTTVLLLPVTWFLLNPSAMMLEQRSKGPLPSQDLSPPHMGLPAPARLLSSSCSLEETLQCSCSFHGTPTPSVRWAIGGAPVGVDSVDGNFQVTSATHGPWANSTTSLSKEPAAGMILLCEGKNQNGTHALSILLMSRRSPLTPQSFLKGLLQGVTYGSVAVLLLFLCLLPLIEEKVGPGRKGREVRVLLTPELPLHSTRQAPQLLLLLGEDSVVQLRLPRGPHAVRAVWRGGDPVGVKSMDNVPQATSSTLAPWANSTIRLVGEPETVTRLRCEGQNRYGVHTSSVFLIPDKSSVSGVFLKGLTRGLLYRAIASALLLLFLVLLGPALPLALGQPAATEMSGGGAGPAAALDPRLLSQSLEFSSPADNYTVCEGDNATLSCFIDEHVTRVAWLNRSNILYAGNDRWTSDARVRLLINTPEEFSILITQVGLGDEGLYTCSFQTRHQPYTTQVYLIVHVPARIVNISSPVTVNEGGSVNLLCLAVGRPEPTVTWRQLRVPARIVNISSPVTVNEGGSVNLLCLAVGRPEPTVTWRQLRDGFTSEGEILEISDIQRGQAGGLRLPLTGHSRPRSAAPLMPWIPGELRPEAPGAPGPALRPGLAVVEDVGRAGAGRLPPGGLRPEQEEKGGASAAGLEGAEELSVTEEEEEERSLENPSL</sequence>
<evidence type="ECO:0000256" key="10">
    <source>
        <dbReference type="ARBA" id="ARBA00023180"/>
    </source>
</evidence>
<dbReference type="InterPro" id="IPR007110">
    <property type="entry name" value="Ig-like_dom"/>
</dbReference>
<dbReference type="InterPro" id="IPR003598">
    <property type="entry name" value="Ig_sub2"/>
</dbReference>
<evidence type="ECO:0000256" key="4">
    <source>
        <dbReference type="ARBA" id="ARBA00022734"/>
    </source>
</evidence>
<evidence type="ECO:0000256" key="15">
    <source>
        <dbReference type="SAM" id="SignalP"/>
    </source>
</evidence>
<name>A0A091CN82_FUKDA</name>
<dbReference type="Gene3D" id="2.60.40.10">
    <property type="entry name" value="Immunoglobulins"/>
    <property type="match status" value="9"/>
</dbReference>
<keyword evidence="3 15" id="KW-0732">Signal</keyword>
<dbReference type="Pfam" id="PF07686">
    <property type="entry name" value="V-set"/>
    <property type="match status" value="3"/>
</dbReference>
<evidence type="ECO:0000256" key="8">
    <source>
        <dbReference type="ARBA" id="ARBA00023136"/>
    </source>
</evidence>
<dbReference type="Pfam" id="PF13927">
    <property type="entry name" value="Ig_3"/>
    <property type="match status" value="1"/>
</dbReference>
<feature type="transmembrane region" description="Helical" evidence="14">
    <location>
        <begin position="1126"/>
        <end position="1145"/>
    </location>
</feature>
<dbReference type="GO" id="GO:0031348">
    <property type="term" value="P:negative regulation of defense response"/>
    <property type="evidence" value="ECO:0007669"/>
    <property type="project" value="UniProtKB-ARBA"/>
</dbReference>
<evidence type="ECO:0000256" key="5">
    <source>
        <dbReference type="ARBA" id="ARBA00022737"/>
    </source>
</evidence>
<feature type="domain" description="Ig-like" evidence="16">
    <location>
        <begin position="1326"/>
        <end position="1422"/>
    </location>
</feature>
<evidence type="ECO:0000259" key="16">
    <source>
        <dbReference type="PROSITE" id="PS50835"/>
    </source>
</evidence>
<dbReference type="GO" id="GO:0005886">
    <property type="term" value="C:plasma membrane"/>
    <property type="evidence" value="ECO:0007669"/>
    <property type="project" value="TreeGrafter"/>
</dbReference>
<accession>A0A091CN82</accession>
<evidence type="ECO:0000256" key="11">
    <source>
        <dbReference type="ARBA" id="ARBA00023319"/>
    </source>
</evidence>
<evidence type="ECO:0000256" key="12">
    <source>
        <dbReference type="ARBA" id="ARBA00038361"/>
    </source>
</evidence>
<feature type="transmembrane region" description="Helical" evidence="14">
    <location>
        <begin position="497"/>
        <end position="519"/>
    </location>
</feature>
<feature type="compositionally biased region" description="Acidic residues" evidence="13">
    <location>
        <begin position="1609"/>
        <end position="1623"/>
    </location>
</feature>
<dbReference type="PROSITE" id="PS00290">
    <property type="entry name" value="IG_MHC"/>
    <property type="match status" value="1"/>
</dbReference>
<dbReference type="EMBL" id="KN125364">
    <property type="protein sequence ID" value="KFO18545.1"/>
    <property type="molecule type" value="Genomic_DNA"/>
</dbReference>
<keyword evidence="7 14" id="KW-1133">Transmembrane helix</keyword>
<evidence type="ECO:0000256" key="2">
    <source>
        <dbReference type="ARBA" id="ARBA00022692"/>
    </source>
</evidence>
<dbReference type="InterPro" id="IPR051036">
    <property type="entry name" value="SIGLEC"/>
</dbReference>